<evidence type="ECO:0000259" key="5">
    <source>
        <dbReference type="PROSITE" id="PS50931"/>
    </source>
</evidence>
<dbReference type="InterPro" id="IPR011991">
    <property type="entry name" value="ArsR-like_HTH"/>
</dbReference>
<comment type="similarity">
    <text evidence="1">Belongs to the LysR transcriptional regulatory family.</text>
</comment>
<evidence type="ECO:0000256" key="4">
    <source>
        <dbReference type="ARBA" id="ARBA00023163"/>
    </source>
</evidence>
<evidence type="ECO:0000256" key="2">
    <source>
        <dbReference type="ARBA" id="ARBA00023015"/>
    </source>
</evidence>
<dbReference type="InterPro" id="IPR036390">
    <property type="entry name" value="WH_DNA-bd_sf"/>
</dbReference>
<dbReference type="CDD" id="cd05466">
    <property type="entry name" value="PBP2_LTTR_substrate"/>
    <property type="match status" value="1"/>
</dbReference>
<keyword evidence="4" id="KW-0804">Transcription</keyword>
<evidence type="ECO:0000256" key="1">
    <source>
        <dbReference type="ARBA" id="ARBA00009437"/>
    </source>
</evidence>
<name>A0A5C8NGD7_9ACTN</name>
<evidence type="ECO:0000256" key="3">
    <source>
        <dbReference type="ARBA" id="ARBA00023125"/>
    </source>
</evidence>
<dbReference type="SUPFAM" id="SSF46785">
    <property type="entry name" value="Winged helix' DNA-binding domain"/>
    <property type="match status" value="1"/>
</dbReference>
<dbReference type="GO" id="GO:0003677">
    <property type="term" value="F:DNA binding"/>
    <property type="evidence" value="ECO:0007669"/>
    <property type="project" value="UniProtKB-KW"/>
</dbReference>
<keyword evidence="2" id="KW-0805">Transcription regulation</keyword>
<sequence>MDVRRLGILRELSERGSVGAVAAAMKVTPSAVSQQLKVLEREAGYTLVEPAGRGVALTEAGRALARTATEIAVAVAKAEGAWREFMAQPAGRVTLATFPTAGEMLLPGLLTRMAERPDVELVLSDNDGTIDFADQTADFDVVLADGPTTSETWHERNLQVVPLMSEPLDVALPEDHPLAAKESLAAKDVVGETWIGVPHDYPFDQVLERVVAVTGEPVRVAQRIADNGIVEALVAGGHGIAILPRFTTREHGNGLVTRPLVGIRAKREISALLRPDRYERPSVRAVIDALRDEAKAVAQAHSAA</sequence>
<dbReference type="Gene3D" id="1.10.10.10">
    <property type="entry name" value="Winged helix-like DNA-binding domain superfamily/Winged helix DNA-binding domain"/>
    <property type="match status" value="1"/>
</dbReference>
<evidence type="ECO:0000313" key="7">
    <source>
        <dbReference type="Proteomes" id="UP000321571"/>
    </source>
</evidence>
<evidence type="ECO:0000313" key="6">
    <source>
        <dbReference type="EMBL" id="TXL57680.1"/>
    </source>
</evidence>
<dbReference type="Proteomes" id="UP000321571">
    <property type="component" value="Unassembled WGS sequence"/>
</dbReference>
<dbReference type="InterPro" id="IPR000847">
    <property type="entry name" value="LysR_HTH_N"/>
</dbReference>
<reference evidence="6 7" key="1">
    <citation type="submission" date="2019-06" db="EMBL/GenBank/DDBJ databases">
        <title>Aeromicrobium sp. nov., isolated from a maize field.</title>
        <authorList>
            <person name="Lin S.-Y."/>
            <person name="Tsai C.-F."/>
            <person name="Young C.-C."/>
        </authorList>
    </citation>
    <scope>NUCLEOTIDE SEQUENCE [LARGE SCALE GENOMIC DNA]</scope>
    <source>
        <strain evidence="6 7">CC-CFT486</strain>
    </source>
</reference>
<feature type="domain" description="HTH lysR-type" evidence="5">
    <location>
        <begin position="1"/>
        <end position="58"/>
    </location>
</feature>
<dbReference type="InterPro" id="IPR036388">
    <property type="entry name" value="WH-like_DNA-bd_sf"/>
</dbReference>
<dbReference type="RefSeq" id="WP_147687205.1">
    <property type="nucleotide sequence ID" value="NZ_VDUX01000006.1"/>
</dbReference>
<keyword evidence="3" id="KW-0238">DNA-binding</keyword>
<gene>
    <name evidence="6" type="ORF">FHP06_12915</name>
</gene>
<dbReference type="EMBL" id="VDUX01000006">
    <property type="protein sequence ID" value="TXL57680.1"/>
    <property type="molecule type" value="Genomic_DNA"/>
</dbReference>
<dbReference type="PANTHER" id="PTHR30346">
    <property type="entry name" value="TRANSCRIPTIONAL DUAL REGULATOR HCAR-RELATED"/>
    <property type="match status" value="1"/>
</dbReference>
<dbReference type="PROSITE" id="PS50931">
    <property type="entry name" value="HTH_LYSR"/>
    <property type="match status" value="1"/>
</dbReference>
<keyword evidence="7" id="KW-1185">Reference proteome</keyword>
<dbReference type="Pfam" id="PF03466">
    <property type="entry name" value="LysR_substrate"/>
    <property type="match status" value="1"/>
</dbReference>
<comment type="caution">
    <text evidence="6">The sequence shown here is derived from an EMBL/GenBank/DDBJ whole genome shotgun (WGS) entry which is preliminary data.</text>
</comment>
<proteinExistence type="inferred from homology"/>
<dbReference type="GO" id="GO:0032993">
    <property type="term" value="C:protein-DNA complex"/>
    <property type="evidence" value="ECO:0007669"/>
    <property type="project" value="TreeGrafter"/>
</dbReference>
<dbReference type="AlphaFoldDB" id="A0A5C8NGD7"/>
<dbReference type="OrthoDB" id="4131546at2"/>
<dbReference type="PANTHER" id="PTHR30346:SF29">
    <property type="entry name" value="LYSR SUBSTRATE-BINDING"/>
    <property type="match status" value="1"/>
</dbReference>
<organism evidence="6 7">
    <name type="scientific">Aeromicrobium terrae</name>
    <dbReference type="NCBI Taxonomy" id="2498846"/>
    <lineage>
        <taxon>Bacteria</taxon>
        <taxon>Bacillati</taxon>
        <taxon>Actinomycetota</taxon>
        <taxon>Actinomycetes</taxon>
        <taxon>Propionibacteriales</taxon>
        <taxon>Nocardioidaceae</taxon>
        <taxon>Aeromicrobium</taxon>
    </lineage>
</organism>
<accession>A0A5C8NGD7</accession>
<dbReference type="CDD" id="cd00090">
    <property type="entry name" value="HTH_ARSR"/>
    <property type="match status" value="1"/>
</dbReference>
<dbReference type="SUPFAM" id="SSF53850">
    <property type="entry name" value="Periplasmic binding protein-like II"/>
    <property type="match status" value="1"/>
</dbReference>
<dbReference type="GO" id="GO:0003700">
    <property type="term" value="F:DNA-binding transcription factor activity"/>
    <property type="evidence" value="ECO:0007669"/>
    <property type="project" value="InterPro"/>
</dbReference>
<dbReference type="Pfam" id="PF00126">
    <property type="entry name" value="HTH_1"/>
    <property type="match status" value="1"/>
</dbReference>
<dbReference type="InterPro" id="IPR005119">
    <property type="entry name" value="LysR_subst-bd"/>
</dbReference>
<dbReference type="Gene3D" id="3.40.190.10">
    <property type="entry name" value="Periplasmic binding protein-like II"/>
    <property type="match status" value="2"/>
</dbReference>
<protein>
    <submittedName>
        <fullName evidence="6">LysR family transcriptional regulator</fullName>
    </submittedName>
</protein>